<proteinExistence type="predicted"/>
<sequence>MPTRSTTVAAPAVELVPDRLYRLGGVVPIDGRLSWRRPGVTGFEPISAYLLLEEDNALLVGTGVKLHRRLIIDQVRELLGDRKLHLYADRNEADEIGNLAALVSEFDVEHIWFAGAGHLLRWFEHDDFGGSAPGEDRVTMHFLMPADNPGRTLIRELNRPSEVAFDPNHRTTLMNTRLTVLGFAWLYDAGTRTLFCSDFFSEGKLDTADGSPVMSAEERSTLDEVRDHIYTRFEWMRDAETGPLIEDLHKFFDGVEIDRLAPYHGTVIEGPDQVRRHLQMALDVLAPDAALAAAPTSTQETTDHA</sequence>
<keyword evidence="2" id="KW-1185">Reference proteome</keyword>
<organism evidence="1 2">
    <name type="scientific">Nocardia jinanensis</name>
    <dbReference type="NCBI Taxonomy" id="382504"/>
    <lineage>
        <taxon>Bacteria</taxon>
        <taxon>Bacillati</taxon>
        <taxon>Actinomycetota</taxon>
        <taxon>Actinomycetes</taxon>
        <taxon>Mycobacteriales</taxon>
        <taxon>Nocardiaceae</taxon>
        <taxon>Nocardia</taxon>
    </lineage>
</organism>
<dbReference type="Gene3D" id="3.60.15.10">
    <property type="entry name" value="Ribonuclease Z/Hydroxyacylglutathione hydrolase-like"/>
    <property type="match status" value="1"/>
</dbReference>
<comment type="caution">
    <text evidence="1">The sequence shown here is derived from an EMBL/GenBank/DDBJ whole genome shotgun (WGS) entry which is preliminary data.</text>
</comment>
<dbReference type="AlphaFoldDB" id="A0A917RPS2"/>
<dbReference type="RefSeq" id="WP_156426306.1">
    <property type="nucleotide sequence ID" value="NZ_BMMH01000006.1"/>
</dbReference>
<name>A0A917RPS2_9NOCA</name>
<dbReference type="SUPFAM" id="SSF56281">
    <property type="entry name" value="Metallo-hydrolase/oxidoreductase"/>
    <property type="match status" value="1"/>
</dbReference>
<evidence type="ECO:0000313" key="1">
    <source>
        <dbReference type="EMBL" id="GGL17345.1"/>
    </source>
</evidence>
<protein>
    <submittedName>
        <fullName evidence="1">Uncharacterized protein</fullName>
    </submittedName>
</protein>
<gene>
    <name evidence="1" type="ORF">GCM10011588_35030</name>
</gene>
<dbReference type="InterPro" id="IPR036866">
    <property type="entry name" value="RibonucZ/Hydroxyglut_hydro"/>
</dbReference>
<dbReference type="EMBL" id="BMMH01000006">
    <property type="protein sequence ID" value="GGL17345.1"/>
    <property type="molecule type" value="Genomic_DNA"/>
</dbReference>
<accession>A0A917RPS2</accession>
<evidence type="ECO:0000313" key="2">
    <source>
        <dbReference type="Proteomes" id="UP000638263"/>
    </source>
</evidence>
<reference evidence="1" key="1">
    <citation type="journal article" date="2014" name="Int. J. Syst. Evol. Microbiol.">
        <title>Complete genome sequence of Corynebacterium casei LMG S-19264T (=DSM 44701T), isolated from a smear-ripened cheese.</title>
        <authorList>
            <consortium name="US DOE Joint Genome Institute (JGI-PGF)"/>
            <person name="Walter F."/>
            <person name="Albersmeier A."/>
            <person name="Kalinowski J."/>
            <person name="Ruckert C."/>
        </authorList>
    </citation>
    <scope>NUCLEOTIDE SEQUENCE</scope>
    <source>
        <strain evidence="1">CGMCC 4.3508</strain>
    </source>
</reference>
<dbReference type="Proteomes" id="UP000638263">
    <property type="component" value="Unassembled WGS sequence"/>
</dbReference>
<reference evidence="1" key="2">
    <citation type="submission" date="2020-09" db="EMBL/GenBank/DDBJ databases">
        <authorList>
            <person name="Sun Q."/>
            <person name="Zhou Y."/>
        </authorList>
    </citation>
    <scope>NUCLEOTIDE SEQUENCE</scope>
    <source>
        <strain evidence="1">CGMCC 4.3508</strain>
    </source>
</reference>